<organism evidence="1 2">
    <name type="scientific">Nocardioides donggukensis</name>
    <dbReference type="NCBI Taxonomy" id="2774019"/>
    <lineage>
        <taxon>Bacteria</taxon>
        <taxon>Bacillati</taxon>
        <taxon>Actinomycetota</taxon>
        <taxon>Actinomycetes</taxon>
        <taxon>Propionibacteriales</taxon>
        <taxon>Nocardioidaceae</taxon>
        <taxon>Nocardioides</taxon>
    </lineage>
</organism>
<dbReference type="PANTHER" id="PTHR35399:SF4">
    <property type="entry name" value="MEMBRANE PROTEIN"/>
    <property type="match status" value="1"/>
</dbReference>
<sequence length="488" mass="52589">MSLDRRTLLKSTAGVAAAGPFAGLAAAPAQAHRRRPPRADGLVAVKDQRDGVVRLHLPRGFNYRSFHDTEQPVTLTDGTALPGRHDGMGTFPGPRGSTLLVRNHEVNTPRAAFGPGDPYDSMAGGGTTTIQVGRNRREIRSFTSLNGTMMNCSGGQMPWGSWVTCEETINGPDVGPDFTGTPNVPLQQPHGYVFEVPASHVPGAGQSSRQPIRNAGRFAHEAVSFDPHGGHLYLTEDNFGFASGFYRYRPPSDPMRVGRLEDGGTLQMLKVVGVDNAHLEAQQTNDTTYDVEWVDIAEPDVVYDYTPGSTAETTNNTALTHVSRQGWEQGAAYFSRLEGQVYDRGVVYFTSTQGGGPAEPGTQNGSGYGRGSGQVWAYDTRRQTLRVVFQSPGPLVLDLPDNITTSRRGTLVVCEDSSGDNFLRGLTPHGDLWDIALNRLRSSSGGERFGDEFAGSTFSPDGHTLFVNIQASAGMTFAIWGPWSSIGV</sequence>
<reference evidence="1" key="1">
    <citation type="submission" date="2020-09" db="EMBL/GenBank/DDBJ databases">
        <title>Nocardioides sp. strain MJB4 16S ribosomal RNA gene Genome sequencing and assembly.</title>
        <authorList>
            <person name="Kim I."/>
        </authorList>
    </citation>
    <scope>NUCLEOTIDE SEQUENCE</scope>
    <source>
        <strain evidence="1">MJB4</strain>
    </source>
</reference>
<comment type="caution">
    <text evidence="1">The sequence shown here is derived from an EMBL/GenBank/DDBJ whole genome shotgun (WGS) entry which is preliminary data.</text>
</comment>
<dbReference type="PROSITE" id="PS51318">
    <property type="entry name" value="TAT"/>
    <property type="match status" value="1"/>
</dbReference>
<evidence type="ECO:0000313" key="2">
    <source>
        <dbReference type="Proteomes" id="UP000616839"/>
    </source>
</evidence>
<protein>
    <submittedName>
        <fullName evidence="1">DUF839 domain-containing protein</fullName>
    </submittedName>
</protein>
<keyword evidence="2" id="KW-1185">Reference proteome</keyword>
<dbReference type="Proteomes" id="UP000616839">
    <property type="component" value="Unassembled WGS sequence"/>
</dbReference>
<dbReference type="EMBL" id="JACYXZ010000001">
    <property type="protein sequence ID" value="MBD8868911.1"/>
    <property type="molecule type" value="Genomic_DNA"/>
</dbReference>
<proteinExistence type="predicted"/>
<dbReference type="AlphaFoldDB" id="A0A927K371"/>
<evidence type="ECO:0000313" key="1">
    <source>
        <dbReference type="EMBL" id="MBD8868911.1"/>
    </source>
</evidence>
<dbReference type="RefSeq" id="WP_192140928.1">
    <property type="nucleotide sequence ID" value="NZ_JACYXZ010000001.1"/>
</dbReference>
<dbReference type="PANTHER" id="PTHR35399">
    <property type="entry name" value="SLR8030 PROTEIN"/>
    <property type="match status" value="1"/>
</dbReference>
<dbReference type="InterPro" id="IPR008557">
    <property type="entry name" value="PhoX"/>
</dbReference>
<name>A0A927K371_9ACTN</name>
<dbReference type="Pfam" id="PF05787">
    <property type="entry name" value="PhoX"/>
    <property type="match status" value="1"/>
</dbReference>
<gene>
    <name evidence="1" type="ORF">IE331_04670</name>
</gene>
<dbReference type="InterPro" id="IPR006311">
    <property type="entry name" value="TAT_signal"/>
</dbReference>
<accession>A0A927K371</accession>